<evidence type="ECO:0000313" key="1">
    <source>
        <dbReference type="Proteomes" id="UP000035642"/>
    </source>
</evidence>
<sequence length="125" mass="13660">MESTTGCWASTRVIGSEDDEAVETLGGKIEKTPEWNSNVQSVERLDIISKTILYRGWVNVGAGKFTPNASDPPQCVIEFILSVDLRDKLTPKAVLSTGIADTMISDAKNAYTHVENEKSAKQKES</sequence>
<dbReference type="STRING" id="6313.A0A0K0D9V4"/>
<organism evidence="1 2">
    <name type="scientific">Angiostrongylus cantonensis</name>
    <name type="common">Rat lungworm</name>
    <dbReference type="NCBI Taxonomy" id="6313"/>
    <lineage>
        <taxon>Eukaryota</taxon>
        <taxon>Metazoa</taxon>
        <taxon>Ecdysozoa</taxon>
        <taxon>Nematoda</taxon>
        <taxon>Chromadorea</taxon>
        <taxon>Rhabditida</taxon>
        <taxon>Rhabditina</taxon>
        <taxon>Rhabditomorpha</taxon>
        <taxon>Strongyloidea</taxon>
        <taxon>Metastrongylidae</taxon>
        <taxon>Angiostrongylus</taxon>
    </lineage>
</organism>
<reference evidence="1" key="1">
    <citation type="submission" date="2012-09" db="EMBL/GenBank/DDBJ databases">
        <authorList>
            <person name="Martin A.A."/>
        </authorList>
    </citation>
    <scope>NUCLEOTIDE SEQUENCE</scope>
</reference>
<dbReference type="Proteomes" id="UP000035642">
    <property type="component" value="Unassembled WGS sequence"/>
</dbReference>
<proteinExistence type="predicted"/>
<evidence type="ECO:0000313" key="2">
    <source>
        <dbReference type="WBParaSite" id="ACAC_0000695901-mRNA-1"/>
    </source>
</evidence>
<protein>
    <submittedName>
        <fullName evidence="2">START domain-containing protein</fullName>
    </submittedName>
</protein>
<reference evidence="2" key="2">
    <citation type="submission" date="2017-02" db="UniProtKB">
        <authorList>
            <consortium name="WormBaseParasite"/>
        </authorList>
    </citation>
    <scope>IDENTIFICATION</scope>
</reference>
<accession>A0A0K0D9V4</accession>
<name>A0A0K0D9V4_ANGCA</name>
<dbReference type="AlphaFoldDB" id="A0A0K0D9V4"/>
<keyword evidence="1" id="KW-1185">Reference proteome</keyword>
<dbReference type="WBParaSite" id="ACAC_0000695901-mRNA-1">
    <property type="protein sequence ID" value="ACAC_0000695901-mRNA-1"/>
    <property type="gene ID" value="ACAC_0000695901"/>
</dbReference>